<evidence type="ECO:0000256" key="3">
    <source>
        <dbReference type="ARBA" id="ARBA00022884"/>
    </source>
</evidence>
<dbReference type="InterPro" id="IPR040637">
    <property type="entry name" value="Ribosomal_uL10-like_insert"/>
</dbReference>
<dbReference type="Pfam" id="PF17777">
    <property type="entry name" value="RL10P_insert"/>
    <property type="match status" value="1"/>
</dbReference>
<dbReference type="Gene3D" id="3.90.105.20">
    <property type="match status" value="1"/>
</dbReference>
<dbReference type="GO" id="GO:0000027">
    <property type="term" value="P:ribosomal large subunit assembly"/>
    <property type="evidence" value="ECO:0007669"/>
    <property type="project" value="TreeGrafter"/>
</dbReference>
<dbReference type="Pfam" id="PF00466">
    <property type="entry name" value="Ribosomal_L10"/>
    <property type="match status" value="1"/>
</dbReference>
<dbReference type="NCBIfam" id="NF003098">
    <property type="entry name" value="PRK04019.1-5"/>
    <property type="match status" value="1"/>
</dbReference>
<comment type="subunit">
    <text evidence="6">Part of the 50S ribosomal subunit. Forms part of the ribosomal stalk which helps the ribosome interact with GTP-bound translation factors. Forms a heptameric L10(L12)2(L12)2(L12)2 complex, where L10 forms an elongated spine to which the L12 dimers bind in a sequential fashion.</text>
</comment>
<dbReference type="PATRIC" id="fig|47311.3.peg.1441"/>
<dbReference type="RefSeq" id="WP_067259893.1">
    <property type="nucleotide sequence ID" value="NZ_LWMW01000108.1"/>
</dbReference>
<dbReference type="HAMAP" id="MF_00280">
    <property type="entry name" value="Ribosomal_uL10_arch"/>
    <property type="match status" value="1"/>
</dbReference>
<feature type="region of interest" description="Disordered" evidence="7">
    <location>
        <begin position="310"/>
        <end position="337"/>
    </location>
</feature>
<accession>A0A166DPA5</accession>
<evidence type="ECO:0000256" key="2">
    <source>
        <dbReference type="ARBA" id="ARBA00022730"/>
    </source>
</evidence>
<dbReference type="Gene3D" id="6.10.140.760">
    <property type="match status" value="1"/>
</dbReference>
<dbReference type="InterPro" id="IPR022909">
    <property type="entry name" value="Ribosomal_uL10_arc"/>
</dbReference>
<dbReference type="Gene3D" id="3.30.70.1730">
    <property type="match status" value="1"/>
</dbReference>
<dbReference type="InterPro" id="IPR043141">
    <property type="entry name" value="Ribosomal_uL10-like_sf"/>
</dbReference>
<evidence type="ECO:0000256" key="1">
    <source>
        <dbReference type="ARBA" id="ARBA00008889"/>
    </source>
</evidence>
<evidence type="ECO:0000313" key="10">
    <source>
        <dbReference type="Proteomes" id="UP000077275"/>
    </source>
</evidence>
<sequence length="337" mass="36334">MAHVAEWKKEEVKTIKSLIDSHEVVGIVDLLNIPAKQLQKMRQTLKDKATIRMSKKNLIDLAFEDSNVKKENIVGLSKFMEGQPAMVFTDMNPFRLFKILEDSKTAAPAKAGNIATDDIVVPAGDTGFEPGPLLGELQQVGIPAKIDKGKIVVSKDHVVVKAGEEVSKQVAGMLTRLDIHPMEVGIDLKAAYEDEAVYTSDVLTIDDEETLISIQNAFSSAFNLSVNAGVPTKETIVAIIQNANSKSFNLAMNASILTSETTEPLLALAQSEMLALASAVSDSEGALDEELIEKLSNVPVPAETVVVVEEKEDDDEEEEEEEASEEEAAAGLGALFG</sequence>
<dbReference type="GO" id="GO:0002181">
    <property type="term" value="P:cytoplasmic translation"/>
    <property type="evidence" value="ECO:0007669"/>
    <property type="project" value="TreeGrafter"/>
</dbReference>
<dbReference type="InterPro" id="IPR001790">
    <property type="entry name" value="Ribosomal_uL10"/>
</dbReference>
<feature type="compositionally biased region" description="Acidic residues" evidence="7">
    <location>
        <begin position="310"/>
        <end position="328"/>
    </location>
</feature>
<dbReference type="CDD" id="cd05795">
    <property type="entry name" value="Ribosomal_P0_L10e"/>
    <property type="match status" value="1"/>
</dbReference>
<dbReference type="FunFam" id="3.90.105.20:FF:000001">
    <property type="entry name" value="60S acidic ribosomal protein P0"/>
    <property type="match status" value="1"/>
</dbReference>
<dbReference type="PANTHER" id="PTHR45699:SF3">
    <property type="entry name" value="LARGE RIBOSOMAL SUBUNIT PROTEIN UL10"/>
    <property type="match status" value="1"/>
</dbReference>
<dbReference type="EMBL" id="LWMW01000108">
    <property type="protein sequence ID" value="KZX15814.1"/>
    <property type="molecule type" value="Genomic_DNA"/>
</dbReference>
<gene>
    <name evidence="9" type="primary">rplJ</name>
    <name evidence="6" type="synonym">rpl10</name>
    <name evidence="6" type="synonym">rplP0</name>
    <name evidence="9" type="ORF">MBCUT_13180</name>
</gene>
<evidence type="ECO:0000259" key="8">
    <source>
        <dbReference type="Pfam" id="PF17777"/>
    </source>
</evidence>
<name>A0A166DPA5_9EURY</name>
<dbReference type="STRING" id="47311.MBCUT_13180"/>
<dbReference type="OrthoDB" id="30930at2157"/>
<dbReference type="AlphaFoldDB" id="A0A166DPA5"/>
<comment type="function">
    <text evidence="6">Forms part of the ribosomal stalk, playing a central role in the interaction of the ribosome with GTP-bound translation factors.</text>
</comment>
<evidence type="ECO:0000256" key="4">
    <source>
        <dbReference type="ARBA" id="ARBA00022980"/>
    </source>
</evidence>
<evidence type="ECO:0000256" key="6">
    <source>
        <dbReference type="HAMAP-Rule" id="MF_00280"/>
    </source>
</evidence>
<keyword evidence="4 6" id="KW-0689">Ribosomal protein</keyword>
<evidence type="ECO:0000313" key="9">
    <source>
        <dbReference type="EMBL" id="KZX15814.1"/>
    </source>
</evidence>
<keyword evidence="5 6" id="KW-0687">Ribonucleoprotein</keyword>
<keyword evidence="3 6" id="KW-0694">RNA-binding</keyword>
<keyword evidence="10" id="KW-1185">Reference proteome</keyword>
<dbReference type="InterPro" id="IPR043164">
    <property type="entry name" value="Ribosomal_uL10-like_insert_sf"/>
</dbReference>
<comment type="caution">
    <text evidence="9">The sequence shown here is derived from an EMBL/GenBank/DDBJ whole genome shotgun (WGS) entry which is preliminary data.</text>
</comment>
<evidence type="ECO:0000256" key="7">
    <source>
        <dbReference type="SAM" id="MobiDB-lite"/>
    </source>
</evidence>
<protein>
    <recommendedName>
        <fullName evidence="6">Large ribosomal subunit protein uL10</fullName>
    </recommendedName>
    <alternativeName>
        <fullName evidence="6">Acidic ribosomal protein P0 homolog</fullName>
    </alternativeName>
</protein>
<dbReference type="PANTHER" id="PTHR45699">
    <property type="entry name" value="60S ACIDIC RIBOSOMAL PROTEIN P0"/>
    <property type="match status" value="1"/>
</dbReference>
<organism evidence="9 10">
    <name type="scientific">Methanobrevibacter cuticularis</name>
    <dbReference type="NCBI Taxonomy" id="47311"/>
    <lineage>
        <taxon>Archaea</taxon>
        <taxon>Methanobacteriati</taxon>
        <taxon>Methanobacteriota</taxon>
        <taxon>Methanomada group</taxon>
        <taxon>Methanobacteria</taxon>
        <taxon>Methanobacteriales</taxon>
        <taxon>Methanobacteriaceae</taxon>
        <taxon>Methanobrevibacter</taxon>
    </lineage>
</organism>
<dbReference type="GO" id="GO:0003735">
    <property type="term" value="F:structural constituent of ribosome"/>
    <property type="evidence" value="ECO:0007669"/>
    <property type="project" value="TreeGrafter"/>
</dbReference>
<reference evidence="9 10" key="1">
    <citation type="submission" date="2016-04" db="EMBL/GenBank/DDBJ databases">
        <title>Genome sequence of Methanobrevibacter cuticularis DSM 11139.</title>
        <authorList>
            <person name="Poehlein A."/>
            <person name="Seedorf H."/>
            <person name="Daniel R."/>
        </authorList>
    </citation>
    <scope>NUCLEOTIDE SEQUENCE [LARGE SCALE GENOMIC DNA]</scope>
    <source>
        <strain evidence="9 10">DSM 11139</strain>
    </source>
</reference>
<evidence type="ECO:0000256" key="5">
    <source>
        <dbReference type="ARBA" id="ARBA00023274"/>
    </source>
</evidence>
<keyword evidence="2 6" id="KW-0699">rRNA-binding</keyword>
<feature type="domain" description="Large ribosomal subunit protein uL10-like insertion" evidence="8">
    <location>
        <begin position="109"/>
        <end position="179"/>
    </location>
</feature>
<proteinExistence type="inferred from homology"/>
<dbReference type="GO" id="GO:0022625">
    <property type="term" value="C:cytosolic large ribosomal subunit"/>
    <property type="evidence" value="ECO:0007669"/>
    <property type="project" value="TreeGrafter"/>
</dbReference>
<comment type="similarity">
    <text evidence="1 6">Belongs to the universal ribosomal protein uL10 family.</text>
</comment>
<dbReference type="InterPro" id="IPR050323">
    <property type="entry name" value="Ribosomal_protein_uL10"/>
</dbReference>
<dbReference type="GO" id="GO:0070180">
    <property type="term" value="F:large ribosomal subunit rRNA binding"/>
    <property type="evidence" value="ECO:0007669"/>
    <property type="project" value="UniProtKB-UniRule"/>
</dbReference>
<dbReference type="Proteomes" id="UP000077275">
    <property type="component" value="Unassembled WGS sequence"/>
</dbReference>
<dbReference type="SUPFAM" id="SSF160369">
    <property type="entry name" value="Ribosomal protein L10-like"/>
    <property type="match status" value="1"/>
</dbReference>